<evidence type="ECO:0000256" key="3">
    <source>
        <dbReference type="ARBA" id="ARBA00022801"/>
    </source>
</evidence>
<evidence type="ECO:0000313" key="8">
    <source>
        <dbReference type="Proteomes" id="UP000030101"/>
    </source>
</evidence>
<organism evidence="7 8">
    <name type="scientific">Porphyromonas canoris</name>
    <dbReference type="NCBI Taxonomy" id="36875"/>
    <lineage>
        <taxon>Bacteria</taxon>
        <taxon>Pseudomonadati</taxon>
        <taxon>Bacteroidota</taxon>
        <taxon>Bacteroidia</taxon>
        <taxon>Bacteroidales</taxon>
        <taxon>Porphyromonadaceae</taxon>
        <taxon>Porphyromonas</taxon>
    </lineage>
</organism>
<evidence type="ECO:0000313" key="7">
    <source>
        <dbReference type="EMBL" id="KGN92041.1"/>
    </source>
</evidence>
<evidence type="ECO:0000256" key="1">
    <source>
        <dbReference type="ARBA" id="ARBA00008766"/>
    </source>
</evidence>
<dbReference type="PANTHER" id="PTHR43763:SF6">
    <property type="entry name" value="XAA-PRO AMINOPEPTIDASE 1"/>
    <property type="match status" value="1"/>
</dbReference>
<dbReference type="Pfam" id="PF16188">
    <property type="entry name" value="Peptidase_M24_C"/>
    <property type="match status" value="1"/>
</dbReference>
<dbReference type="Gene3D" id="3.40.350.10">
    <property type="entry name" value="Creatinase/prolidase N-terminal domain"/>
    <property type="match status" value="2"/>
</dbReference>
<dbReference type="Gene3D" id="3.90.230.10">
    <property type="entry name" value="Creatinase/methionine aminopeptidase superfamily"/>
    <property type="match status" value="1"/>
</dbReference>
<accession>A0ABR4XKZ3</accession>
<protein>
    <submittedName>
        <fullName evidence="7">Peptidase M24</fullName>
    </submittedName>
</protein>
<dbReference type="CDD" id="cd01085">
    <property type="entry name" value="APP"/>
    <property type="match status" value="1"/>
</dbReference>
<dbReference type="InterPro" id="IPR000587">
    <property type="entry name" value="Creatinase_N"/>
</dbReference>
<dbReference type="Pfam" id="PF00557">
    <property type="entry name" value="Peptidase_M24"/>
    <property type="match status" value="1"/>
</dbReference>
<comment type="similarity">
    <text evidence="1">Belongs to the peptidase M24B family.</text>
</comment>
<feature type="domain" description="Creatinase N-terminal" evidence="5">
    <location>
        <begin position="9"/>
        <end position="132"/>
    </location>
</feature>
<dbReference type="RefSeq" id="WP_036791877.1">
    <property type="nucleotide sequence ID" value="NZ_JQZV01000013.1"/>
</dbReference>
<dbReference type="InterPro" id="IPR033740">
    <property type="entry name" value="Pept_M24B"/>
</dbReference>
<evidence type="ECO:0000259" key="4">
    <source>
        <dbReference type="Pfam" id="PF00557"/>
    </source>
</evidence>
<dbReference type="SUPFAM" id="SSF53092">
    <property type="entry name" value="Creatinase/prolidase N-terminal domain"/>
    <property type="match status" value="1"/>
</dbReference>
<keyword evidence="3" id="KW-0378">Hydrolase</keyword>
<proteinExistence type="inferred from homology"/>
<evidence type="ECO:0000259" key="5">
    <source>
        <dbReference type="Pfam" id="PF01321"/>
    </source>
</evidence>
<dbReference type="Proteomes" id="UP000030101">
    <property type="component" value="Unassembled WGS sequence"/>
</dbReference>
<evidence type="ECO:0000259" key="6">
    <source>
        <dbReference type="Pfam" id="PF16188"/>
    </source>
</evidence>
<feature type="domain" description="Peptidase M24" evidence="4">
    <location>
        <begin position="313"/>
        <end position="527"/>
    </location>
</feature>
<dbReference type="Pfam" id="PF01321">
    <property type="entry name" value="Creatinase_N"/>
    <property type="match status" value="1"/>
</dbReference>
<evidence type="ECO:0000256" key="2">
    <source>
        <dbReference type="ARBA" id="ARBA00022723"/>
    </source>
</evidence>
<feature type="domain" description="Peptidase M24 C-terminal" evidence="6">
    <location>
        <begin position="538"/>
        <end position="597"/>
    </location>
</feature>
<comment type="caution">
    <text evidence="7">The sequence shown here is derived from an EMBL/GenBank/DDBJ whole genome shotgun (WGS) entry which is preliminary data.</text>
</comment>
<keyword evidence="2" id="KW-0479">Metal-binding</keyword>
<dbReference type="EMBL" id="JQZV01000013">
    <property type="protein sequence ID" value="KGN92041.1"/>
    <property type="molecule type" value="Genomic_DNA"/>
</dbReference>
<dbReference type="InterPro" id="IPR000994">
    <property type="entry name" value="Pept_M24"/>
</dbReference>
<dbReference type="PANTHER" id="PTHR43763">
    <property type="entry name" value="XAA-PRO AMINOPEPTIDASE 1"/>
    <property type="match status" value="1"/>
</dbReference>
<dbReference type="Pfam" id="PF16189">
    <property type="entry name" value="Creatinase_N_2"/>
    <property type="match status" value="1"/>
</dbReference>
<dbReference type="InterPro" id="IPR029149">
    <property type="entry name" value="Creatin/AminoP/Spt16_N"/>
</dbReference>
<reference evidence="7 8" key="1">
    <citation type="submission" date="2014-08" db="EMBL/GenBank/DDBJ databases">
        <title>Porphyromonas canoris strain:OH2762 Genome sequencing.</title>
        <authorList>
            <person name="Wallis C."/>
            <person name="Deusch O."/>
            <person name="O'Flynn C."/>
            <person name="Davis I."/>
            <person name="Jospin G."/>
            <person name="Darling A.E."/>
            <person name="Coil D.A."/>
            <person name="Alexiev A."/>
            <person name="Horsfall A."/>
            <person name="Kirkwood N."/>
            <person name="Harris S."/>
            <person name="Eisen J.A."/>
        </authorList>
    </citation>
    <scope>NUCLEOTIDE SEQUENCE [LARGE SCALE GENOMIC DNA]</scope>
    <source>
        <strain evidence="8">COT-108 OH2762</strain>
    </source>
</reference>
<dbReference type="InterPro" id="IPR032416">
    <property type="entry name" value="Peptidase_M24_C"/>
</dbReference>
<gene>
    <name evidence="7" type="ORF">HQ43_08330</name>
</gene>
<sequence>MDKQIIINRLSRLRESMKKEGIDAYIIPSSDHHLSEYPPQCWKDREWISSFNGSAGTVMVTADHAGLWTDSRYFLQGSEQLKGTTIELYKMGMPATPTIPEYIRDHKATIRRVGFFGKSMSAAEALGTQNALAPYGIEVVWNKDLIAPLHEEPATLPMFPFYEQPLKYAGMSVADKLSLLRKTLLADGANSCIITMLDEIAWLFNVRGTDVLYNPVGIAYGLVTPKAAYIYTMEGKIPAELQASLSEAGVMVRTYNDIYKDVTGLTAEEVVLLDNARTNYALFKSIPAHTPRVIKTSAITRLKAIKNAVEVEGYRKAMQRDGVALTRFFIWLEKVLNAGGTPSEYEIGVKLAEFRAQGDLYVSDSFSTICGYNGNGAIVHYSAQKDSCKRVEKKGILLLDSGGQYRDGTTDITRTVSLDGNPTARQKADYTRVLKGHIAIARAIFPQGTRGSQLDILARKALWDVCQNYGHGTGHGVGHFLNVHEGPQNIRMDENPALLELGCFTSNEPGLYIAGEYGIRIENLILCVPYKETEFGSFYAFDTLTMCYLDNNLVDVSLMTPEEIKWYNDYQSQVYAEVSPSLTAEESAWLKAKTAPLSA</sequence>
<name>A0ABR4XKZ3_9PORP</name>
<keyword evidence="8" id="KW-1185">Reference proteome</keyword>
<dbReference type="InterPro" id="IPR036005">
    <property type="entry name" value="Creatinase/aminopeptidase-like"/>
</dbReference>
<dbReference type="SUPFAM" id="SSF55920">
    <property type="entry name" value="Creatinase/aminopeptidase"/>
    <property type="match status" value="1"/>
</dbReference>
<dbReference type="InterPro" id="IPR050422">
    <property type="entry name" value="X-Pro_aminopeptidase_P"/>
</dbReference>